<dbReference type="EMBL" id="JYDO01002250">
    <property type="protein sequence ID" value="KRZ63632.1"/>
    <property type="molecule type" value="Genomic_DNA"/>
</dbReference>
<proteinExistence type="predicted"/>
<name>A0A0V1LVV4_9BILA</name>
<feature type="non-terminal residue" evidence="1">
    <location>
        <position position="1"/>
    </location>
</feature>
<evidence type="ECO:0000313" key="2">
    <source>
        <dbReference type="Proteomes" id="UP000054843"/>
    </source>
</evidence>
<evidence type="ECO:0000313" key="1">
    <source>
        <dbReference type="EMBL" id="KRZ63632.1"/>
    </source>
</evidence>
<comment type="caution">
    <text evidence="1">The sequence shown here is derived from an EMBL/GenBank/DDBJ whole genome shotgun (WGS) entry which is preliminary data.</text>
</comment>
<protein>
    <submittedName>
        <fullName evidence="1">Uncharacterized protein</fullName>
    </submittedName>
</protein>
<reference evidence="1 2" key="1">
    <citation type="submission" date="2015-01" db="EMBL/GenBank/DDBJ databases">
        <title>Evolution of Trichinella species and genotypes.</title>
        <authorList>
            <person name="Korhonen P.K."/>
            <person name="Edoardo P."/>
            <person name="Giuseppe L.R."/>
            <person name="Gasser R.B."/>
        </authorList>
    </citation>
    <scope>NUCLEOTIDE SEQUENCE [LARGE SCALE GENOMIC DNA]</scope>
    <source>
        <strain evidence="1">ISS1980</strain>
    </source>
</reference>
<feature type="non-terminal residue" evidence="1">
    <location>
        <position position="32"/>
    </location>
</feature>
<dbReference type="Proteomes" id="UP000054843">
    <property type="component" value="Unassembled WGS sequence"/>
</dbReference>
<keyword evidence="2" id="KW-1185">Reference proteome</keyword>
<dbReference type="AlphaFoldDB" id="A0A0V1LVV4"/>
<gene>
    <name evidence="1" type="ORF">T10_9193</name>
</gene>
<organism evidence="1 2">
    <name type="scientific">Trichinella papuae</name>
    <dbReference type="NCBI Taxonomy" id="268474"/>
    <lineage>
        <taxon>Eukaryota</taxon>
        <taxon>Metazoa</taxon>
        <taxon>Ecdysozoa</taxon>
        <taxon>Nematoda</taxon>
        <taxon>Enoplea</taxon>
        <taxon>Dorylaimia</taxon>
        <taxon>Trichinellida</taxon>
        <taxon>Trichinellidae</taxon>
        <taxon>Trichinella</taxon>
    </lineage>
</organism>
<sequence>LYLANCFRSIDTTFAHFWITKFSSKISKFREL</sequence>
<accession>A0A0V1LVV4</accession>